<keyword evidence="1" id="KW-0472">Membrane</keyword>
<dbReference type="EMBL" id="JACHOU010000013">
    <property type="protein sequence ID" value="MBB6356331.1"/>
    <property type="molecule type" value="Genomic_DNA"/>
</dbReference>
<dbReference type="AlphaFoldDB" id="A0A7X0FAV7"/>
<accession>A0A7X0FAV7</accession>
<reference evidence="2 3" key="1">
    <citation type="submission" date="2020-08" db="EMBL/GenBank/DDBJ databases">
        <title>Genomic Encyclopedia of Type Strains, Phase IV (KMG-IV): sequencing the most valuable type-strain genomes for metagenomic binning, comparative biology and taxonomic classification.</title>
        <authorList>
            <person name="Goeker M."/>
        </authorList>
    </citation>
    <scope>NUCLEOTIDE SEQUENCE [LARGE SCALE GENOMIC DNA]</scope>
    <source>
        <strain evidence="2 3">DSM 7051</strain>
    </source>
</reference>
<protein>
    <submittedName>
        <fullName evidence="2">Uncharacterized protein</fullName>
    </submittedName>
</protein>
<keyword evidence="1" id="KW-1133">Transmembrane helix</keyword>
<sequence>MNGGFWIGLLLAWADARNFKRSRRNPQLRTMVPFVLLTPIGYFWRRWAITRTSLRYLFIWIGCLVFYAVVLAGLSDPQI</sequence>
<evidence type="ECO:0000313" key="3">
    <source>
        <dbReference type="Proteomes" id="UP000536262"/>
    </source>
</evidence>
<feature type="transmembrane region" description="Helical" evidence="1">
    <location>
        <begin position="56"/>
        <end position="74"/>
    </location>
</feature>
<gene>
    <name evidence="2" type="ORF">GGR00_004139</name>
</gene>
<evidence type="ECO:0000313" key="2">
    <source>
        <dbReference type="EMBL" id="MBB6356331.1"/>
    </source>
</evidence>
<feature type="transmembrane region" description="Helical" evidence="1">
    <location>
        <begin position="26"/>
        <end position="44"/>
    </location>
</feature>
<keyword evidence="1" id="KW-0812">Transmembrane</keyword>
<comment type="caution">
    <text evidence="2">The sequence shown here is derived from an EMBL/GenBank/DDBJ whole genome shotgun (WGS) entry which is preliminary data.</text>
</comment>
<name>A0A7X0FAV7_9HYPH</name>
<keyword evidence="3" id="KW-1185">Reference proteome</keyword>
<dbReference type="Proteomes" id="UP000536262">
    <property type="component" value="Unassembled WGS sequence"/>
</dbReference>
<organism evidence="2 3">
    <name type="scientific">Aminobacter aganoensis</name>
    <dbReference type="NCBI Taxonomy" id="83264"/>
    <lineage>
        <taxon>Bacteria</taxon>
        <taxon>Pseudomonadati</taxon>
        <taxon>Pseudomonadota</taxon>
        <taxon>Alphaproteobacteria</taxon>
        <taxon>Hyphomicrobiales</taxon>
        <taxon>Phyllobacteriaceae</taxon>
        <taxon>Aminobacter</taxon>
    </lineage>
</organism>
<proteinExistence type="predicted"/>
<evidence type="ECO:0000256" key="1">
    <source>
        <dbReference type="SAM" id="Phobius"/>
    </source>
</evidence>